<dbReference type="RefSeq" id="WP_085937435.1">
    <property type="nucleotide sequence ID" value="NZ_FUWJ01000013.1"/>
</dbReference>
<proteinExistence type="predicted"/>
<keyword evidence="1" id="KW-0472">Membrane</keyword>
<protein>
    <submittedName>
        <fullName evidence="2">Uncharacterized protein</fullName>
    </submittedName>
</protein>
<organism evidence="2 3">
    <name type="scientific">Enhydrobacter aerosaccus</name>
    <dbReference type="NCBI Taxonomy" id="225324"/>
    <lineage>
        <taxon>Bacteria</taxon>
        <taxon>Pseudomonadati</taxon>
        <taxon>Pseudomonadota</taxon>
        <taxon>Alphaproteobacteria</taxon>
        <taxon>Hyphomicrobiales</taxon>
        <taxon>Enhydrobacter</taxon>
    </lineage>
</organism>
<evidence type="ECO:0000256" key="1">
    <source>
        <dbReference type="SAM" id="Phobius"/>
    </source>
</evidence>
<keyword evidence="1" id="KW-1133">Transmembrane helix</keyword>
<dbReference type="AlphaFoldDB" id="A0A1T4T559"/>
<feature type="transmembrane region" description="Helical" evidence="1">
    <location>
        <begin position="6"/>
        <end position="27"/>
    </location>
</feature>
<dbReference type="Proteomes" id="UP000190092">
    <property type="component" value="Unassembled WGS sequence"/>
</dbReference>
<keyword evidence="1" id="KW-0812">Transmembrane</keyword>
<dbReference type="STRING" id="225324.SAMN02745126_05699"/>
<accession>A0A1T4T559</accession>
<dbReference type="EMBL" id="FUWJ01000013">
    <property type="protein sequence ID" value="SKA35644.1"/>
    <property type="molecule type" value="Genomic_DNA"/>
</dbReference>
<evidence type="ECO:0000313" key="3">
    <source>
        <dbReference type="Proteomes" id="UP000190092"/>
    </source>
</evidence>
<keyword evidence="3" id="KW-1185">Reference proteome</keyword>
<evidence type="ECO:0000313" key="2">
    <source>
        <dbReference type="EMBL" id="SKA35644.1"/>
    </source>
</evidence>
<dbReference type="OrthoDB" id="7375391at2"/>
<gene>
    <name evidence="2" type="ORF">SAMN02745126_05699</name>
</gene>
<sequence length="181" mass="20348">MLSTRTLVYGALAATFVVALAGLSVFARWDVAHRPETHDGWQRIAWPFPRDGWNEGQAWRGHDMELYVRPKLGFCGNCDTGVVEDSEVDRVTDIDLVDPLFVPLEGQHIQIADLVGRMRLYRLRSRGDSQLAAGIAVSYNCDLVVALIVGKIANAEQRQIARKFLEADPVQFWVNRQLGEK</sequence>
<reference evidence="3" key="1">
    <citation type="submission" date="2017-02" db="EMBL/GenBank/DDBJ databases">
        <authorList>
            <person name="Varghese N."/>
            <person name="Submissions S."/>
        </authorList>
    </citation>
    <scope>NUCLEOTIDE SEQUENCE [LARGE SCALE GENOMIC DNA]</scope>
    <source>
        <strain evidence="3">ATCC 27094</strain>
    </source>
</reference>
<name>A0A1T4T559_9HYPH</name>